<dbReference type="AlphaFoldDB" id="A0A0V1MKR7"/>
<gene>
    <name evidence="1" type="ORF">T10_10678</name>
</gene>
<organism evidence="1 2">
    <name type="scientific">Trichinella papuae</name>
    <dbReference type="NCBI Taxonomy" id="268474"/>
    <lineage>
        <taxon>Eukaryota</taxon>
        <taxon>Metazoa</taxon>
        <taxon>Ecdysozoa</taxon>
        <taxon>Nematoda</taxon>
        <taxon>Enoplea</taxon>
        <taxon>Dorylaimia</taxon>
        <taxon>Trichinellida</taxon>
        <taxon>Trichinellidae</taxon>
        <taxon>Trichinella</taxon>
    </lineage>
</organism>
<keyword evidence="2" id="KW-1185">Reference proteome</keyword>
<protein>
    <submittedName>
        <fullName evidence="1">Uncharacterized protein</fullName>
    </submittedName>
</protein>
<name>A0A0V1MKR7_9BILA</name>
<evidence type="ECO:0000313" key="1">
    <source>
        <dbReference type="EMBL" id="KRZ72245.1"/>
    </source>
</evidence>
<dbReference type="EMBL" id="JYDO01000082">
    <property type="protein sequence ID" value="KRZ72245.1"/>
    <property type="molecule type" value="Genomic_DNA"/>
</dbReference>
<sequence>MEECWRRLSIVSSYGRLMTGLKKAAALRNKHLPEPEKLLRRGKAATCQPSPWPSTGVNIDLANAPAWHMTGNGPEKRHLCTMKMEKYSGTQASALIAAHFQARR</sequence>
<reference evidence="1 2" key="1">
    <citation type="submission" date="2015-01" db="EMBL/GenBank/DDBJ databases">
        <title>Evolution of Trichinella species and genotypes.</title>
        <authorList>
            <person name="Korhonen P.K."/>
            <person name="Edoardo P."/>
            <person name="Giuseppe L.R."/>
            <person name="Gasser R.B."/>
        </authorList>
    </citation>
    <scope>NUCLEOTIDE SEQUENCE [LARGE SCALE GENOMIC DNA]</scope>
    <source>
        <strain evidence="1">ISS1980</strain>
    </source>
</reference>
<dbReference type="Proteomes" id="UP000054843">
    <property type="component" value="Unassembled WGS sequence"/>
</dbReference>
<comment type="caution">
    <text evidence="1">The sequence shown here is derived from an EMBL/GenBank/DDBJ whole genome shotgun (WGS) entry which is preliminary data.</text>
</comment>
<dbReference type="OrthoDB" id="10461038at2759"/>
<evidence type="ECO:0000313" key="2">
    <source>
        <dbReference type="Proteomes" id="UP000054843"/>
    </source>
</evidence>
<accession>A0A0V1MKR7</accession>
<proteinExistence type="predicted"/>